<protein>
    <submittedName>
        <fullName evidence="2">Uncharacterized protein</fullName>
    </submittedName>
</protein>
<feature type="transmembrane region" description="Helical" evidence="1">
    <location>
        <begin position="177"/>
        <end position="197"/>
    </location>
</feature>
<keyword evidence="1" id="KW-0812">Transmembrane</keyword>
<dbReference type="AlphaFoldDB" id="A0AAV9PYN1"/>
<accession>A0AAV9PYN1</accession>
<organism evidence="2 3">
    <name type="scientific">Vermiconidia calcicola</name>
    <dbReference type="NCBI Taxonomy" id="1690605"/>
    <lineage>
        <taxon>Eukaryota</taxon>
        <taxon>Fungi</taxon>
        <taxon>Dikarya</taxon>
        <taxon>Ascomycota</taxon>
        <taxon>Pezizomycotina</taxon>
        <taxon>Dothideomycetes</taxon>
        <taxon>Dothideomycetidae</taxon>
        <taxon>Mycosphaerellales</taxon>
        <taxon>Extremaceae</taxon>
        <taxon>Vermiconidia</taxon>
    </lineage>
</organism>
<evidence type="ECO:0000256" key="1">
    <source>
        <dbReference type="SAM" id="Phobius"/>
    </source>
</evidence>
<keyword evidence="1" id="KW-1133">Transmembrane helix</keyword>
<feature type="transmembrane region" description="Helical" evidence="1">
    <location>
        <begin position="32"/>
        <end position="58"/>
    </location>
</feature>
<dbReference type="EMBL" id="JAXLQG010000016">
    <property type="protein sequence ID" value="KAK5531819.1"/>
    <property type="molecule type" value="Genomic_DNA"/>
</dbReference>
<reference evidence="2 3" key="1">
    <citation type="submission" date="2023-06" db="EMBL/GenBank/DDBJ databases">
        <title>Black Yeasts Isolated from many extreme environments.</title>
        <authorList>
            <person name="Coleine C."/>
            <person name="Stajich J.E."/>
            <person name="Selbmann L."/>
        </authorList>
    </citation>
    <scope>NUCLEOTIDE SEQUENCE [LARGE SCALE GENOMIC DNA]</scope>
    <source>
        <strain evidence="2 3">CCFEE 5887</strain>
    </source>
</reference>
<sequence length="351" mass="38629">MSISRGRRLYPPFPDHKTPTFRQLSPPSEMPVLVSSLLSLTTGLTVVALTSPTIAHLFHDGSYTFLNVCGGFVDLIFAVLVALTILCRIEPTWIACNHSFPYTSQPEWNFGQSAFNFQLLVFEIFHQQWSSRFVHTVNITAEGFLWLLVIKITSGMPGLLLIVGTLIIQAISYRDMVLSACVSLITISHAAATWAILSWSPYDAIDVLNAAKIALICCSAARTVNHAFEPLPPKYHPSVTAFDEGFGETAFTLCSRNFLQSLWLMALGLVSELAAGSPGRFFNPIVYKMLWRAGYRSQVLLSVSEAKQEAVAVIEGGWHANPTTASLYSWATRNSEKLVPQLPLQDGAAFA</sequence>
<keyword evidence="1" id="KW-0472">Membrane</keyword>
<name>A0AAV9PYN1_9PEZI</name>
<comment type="caution">
    <text evidence="2">The sequence shown here is derived from an EMBL/GenBank/DDBJ whole genome shotgun (WGS) entry which is preliminary data.</text>
</comment>
<proteinExistence type="predicted"/>
<keyword evidence="3" id="KW-1185">Reference proteome</keyword>
<gene>
    <name evidence="2" type="ORF">LTR25_008149</name>
</gene>
<evidence type="ECO:0000313" key="2">
    <source>
        <dbReference type="EMBL" id="KAK5531819.1"/>
    </source>
</evidence>
<evidence type="ECO:0000313" key="3">
    <source>
        <dbReference type="Proteomes" id="UP001345827"/>
    </source>
</evidence>
<feature type="transmembrane region" description="Helical" evidence="1">
    <location>
        <begin position="145"/>
        <end position="168"/>
    </location>
</feature>
<dbReference type="Proteomes" id="UP001345827">
    <property type="component" value="Unassembled WGS sequence"/>
</dbReference>
<feature type="transmembrane region" description="Helical" evidence="1">
    <location>
        <begin position="64"/>
        <end position="87"/>
    </location>
</feature>